<protein>
    <submittedName>
        <fullName evidence="2">DUF1294 domain-containing protein</fullName>
    </submittedName>
</protein>
<dbReference type="InterPro" id="IPR010718">
    <property type="entry name" value="DUF1294"/>
</dbReference>
<keyword evidence="3" id="KW-1185">Reference proteome</keyword>
<keyword evidence="1" id="KW-0472">Membrane</keyword>
<organism evidence="2 3">
    <name type="scientific">Paenibacillus xerothermodurans</name>
    <dbReference type="NCBI Taxonomy" id="1977292"/>
    <lineage>
        <taxon>Bacteria</taxon>
        <taxon>Bacillati</taxon>
        <taxon>Bacillota</taxon>
        <taxon>Bacilli</taxon>
        <taxon>Bacillales</taxon>
        <taxon>Paenibacillaceae</taxon>
        <taxon>Paenibacillus</taxon>
    </lineage>
</organism>
<feature type="transmembrane region" description="Helical" evidence="1">
    <location>
        <begin position="66"/>
        <end position="90"/>
    </location>
</feature>
<dbReference type="Pfam" id="PF06961">
    <property type="entry name" value="DUF1294"/>
    <property type="match status" value="1"/>
</dbReference>
<keyword evidence="1" id="KW-0812">Transmembrane</keyword>
<proteinExistence type="predicted"/>
<dbReference type="OrthoDB" id="1698854at2"/>
<feature type="transmembrane region" description="Helical" evidence="1">
    <location>
        <begin position="36"/>
        <end position="54"/>
    </location>
</feature>
<dbReference type="Proteomes" id="UP000214746">
    <property type="component" value="Unassembled WGS sequence"/>
</dbReference>
<evidence type="ECO:0000256" key="1">
    <source>
        <dbReference type="SAM" id="Phobius"/>
    </source>
</evidence>
<keyword evidence="1" id="KW-1133">Transmembrane helix</keyword>
<reference evidence="2" key="1">
    <citation type="submission" date="2018-06" db="EMBL/GenBank/DDBJ databases">
        <title>Paenibacillus xerothermodurans sp. nov. an extremely dry heat resistant spore forming bacterium isolated from the soil of Cape Canaveral, Florida.</title>
        <authorList>
            <person name="Seuylemezian A."/>
            <person name="Kaur N."/>
            <person name="Patil P."/>
            <person name="Patil P."/>
            <person name="Mayilraj S."/>
            <person name="Vaishampayan P."/>
        </authorList>
    </citation>
    <scope>NUCLEOTIDE SEQUENCE [LARGE SCALE GENOMIC DNA]</scope>
    <source>
        <strain evidence="2">ATCC 27380</strain>
    </source>
</reference>
<dbReference type="AlphaFoldDB" id="A0A2W1P553"/>
<dbReference type="RefSeq" id="WP_089198550.1">
    <property type="nucleotide sequence ID" value="NZ_NHRJ02000001.1"/>
</dbReference>
<gene>
    <name evidence="2" type="ORF">CBW46_003195</name>
</gene>
<sequence>MNIILSYILIINLIGFVIMGADKSRSKRRSRRVPERRLFLIAFAGGAAGVWLGMQFWRHKTKHESFFVGIPFVFILNVVCVYLLLQWLFYPHL</sequence>
<comment type="caution">
    <text evidence="2">The sequence shown here is derived from an EMBL/GenBank/DDBJ whole genome shotgun (WGS) entry which is preliminary data.</text>
</comment>
<evidence type="ECO:0000313" key="3">
    <source>
        <dbReference type="Proteomes" id="UP000214746"/>
    </source>
</evidence>
<dbReference type="EMBL" id="NHRJ02000001">
    <property type="protein sequence ID" value="PZE22782.1"/>
    <property type="molecule type" value="Genomic_DNA"/>
</dbReference>
<accession>A0A2W1P553</accession>
<feature type="transmembrane region" description="Helical" evidence="1">
    <location>
        <begin position="6"/>
        <end position="24"/>
    </location>
</feature>
<name>A0A2W1P553_PAEXE</name>
<evidence type="ECO:0000313" key="2">
    <source>
        <dbReference type="EMBL" id="PZE22782.1"/>
    </source>
</evidence>